<proteinExistence type="predicted"/>
<gene>
    <name evidence="1" type="ORF">LRI_0538</name>
</gene>
<evidence type="ECO:0000313" key="2">
    <source>
        <dbReference type="Proteomes" id="UP000014360"/>
    </source>
</evidence>
<dbReference type="EMBL" id="CP006011">
    <property type="protein sequence ID" value="AGN98747.1"/>
    <property type="molecule type" value="Genomic_DNA"/>
</dbReference>
<dbReference type="PATRIC" id="fig|1340495.3.peg.538"/>
<protein>
    <submittedName>
        <fullName evidence="1">Uncharacterized protein</fullName>
    </submittedName>
</protein>
<dbReference type="KEGG" id="lrt:LRI_0538"/>
<dbReference type="HOGENOM" id="CLU_1188764_0_0_9"/>
<accession>R9WIE4</accession>
<sequence length="233" mass="27463">MVLISKKLSKTQIEALHHDILTTIRQSYPGNGYKIVSVSTSSTSESLYTYVMYKRRLYYLRFAAHHNEIKGHSYATFNLLNYSNWTELRTELRRYFNVTHQTNAYHLMSYHNFIWLALIYRCSTNPAFKVKFEPADEIRKVTIYMHNQIFAEITNKLSVRRLIASLLMGLIYSNSHIDRIYLKEPVFLNITPSGMKILNYFPEVSKYGTDRRWITDPRLLTTTKLVSILNNID</sequence>
<organism evidence="1 2">
    <name type="scientific">Limosilactobacillus reuteri I5007</name>
    <dbReference type="NCBI Taxonomy" id="1340495"/>
    <lineage>
        <taxon>Bacteria</taxon>
        <taxon>Bacillati</taxon>
        <taxon>Bacillota</taxon>
        <taxon>Bacilli</taxon>
        <taxon>Lactobacillales</taxon>
        <taxon>Lactobacillaceae</taxon>
        <taxon>Limosilactobacillus</taxon>
    </lineage>
</organism>
<reference evidence="1 2" key="1">
    <citation type="submission" date="2013-06" db="EMBL/GenBank/DDBJ databases">
        <title>The Complete Genome Sequence of Lactobacillus reuteri I5007, a Probiotic Strain Isolated from Healthy Pig.</title>
        <authorList>
            <person name="Hou C."/>
            <person name="Qiao S."/>
            <person name="Zeng X."/>
            <person name="Ma X."/>
            <person name="Yang F."/>
        </authorList>
    </citation>
    <scope>NUCLEOTIDE SEQUENCE [LARGE SCALE GENOMIC DNA]</scope>
    <source>
        <strain evidence="1 2">I5007</strain>
    </source>
</reference>
<evidence type="ECO:0000313" key="1">
    <source>
        <dbReference type="EMBL" id="AGN98747.1"/>
    </source>
</evidence>
<name>R9WIE4_LIMRT</name>
<dbReference type="Proteomes" id="UP000014360">
    <property type="component" value="Chromosome"/>
</dbReference>
<dbReference type="AlphaFoldDB" id="R9WIE4"/>